<sequence length="51" mass="5623">MSTPNFRNEILSNGPLKQKKRRGGSETSEELIVANVNLSPLVLPESMHTTT</sequence>
<dbReference type="AlphaFoldDB" id="A0A5J4SDC0"/>
<evidence type="ECO:0000256" key="1">
    <source>
        <dbReference type="SAM" id="MobiDB-lite"/>
    </source>
</evidence>
<feature type="non-terminal residue" evidence="2">
    <location>
        <position position="51"/>
    </location>
</feature>
<dbReference type="EMBL" id="SNRW01040435">
    <property type="protein sequence ID" value="KAA6344017.1"/>
    <property type="molecule type" value="Genomic_DNA"/>
</dbReference>
<reference evidence="2 3" key="1">
    <citation type="submission" date="2019-03" db="EMBL/GenBank/DDBJ databases">
        <title>Single cell metagenomics reveals metabolic interactions within the superorganism composed of flagellate Streblomastix strix and complex community of Bacteroidetes bacteria on its surface.</title>
        <authorList>
            <person name="Treitli S.C."/>
            <person name="Kolisko M."/>
            <person name="Husnik F."/>
            <person name="Keeling P."/>
            <person name="Hampl V."/>
        </authorList>
    </citation>
    <scope>NUCLEOTIDE SEQUENCE [LARGE SCALE GENOMIC DNA]</scope>
    <source>
        <strain evidence="2">ST1C</strain>
    </source>
</reference>
<feature type="region of interest" description="Disordered" evidence="1">
    <location>
        <begin position="1"/>
        <end position="28"/>
    </location>
</feature>
<comment type="caution">
    <text evidence="2">The sequence shown here is derived from an EMBL/GenBank/DDBJ whole genome shotgun (WGS) entry which is preliminary data.</text>
</comment>
<proteinExistence type="predicted"/>
<gene>
    <name evidence="2" type="ORF">EZS28_052267</name>
</gene>
<evidence type="ECO:0000313" key="2">
    <source>
        <dbReference type="EMBL" id="KAA6344017.1"/>
    </source>
</evidence>
<name>A0A5J4SDC0_9EUKA</name>
<dbReference type="Proteomes" id="UP000324800">
    <property type="component" value="Unassembled WGS sequence"/>
</dbReference>
<accession>A0A5J4SDC0</accession>
<evidence type="ECO:0000313" key="3">
    <source>
        <dbReference type="Proteomes" id="UP000324800"/>
    </source>
</evidence>
<organism evidence="2 3">
    <name type="scientific">Streblomastix strix</name>
    <dbReference type="NCBI Taxonomy" id="222440"/>
    <lineage>
        <taxon>Eukaryota</taxon>
        <taxon>Metamonada</taxon>
        <taxon>Preaxostyla</taxon>
        <taxon>Oxymonadida</taxon>
        <taxon>Streblomastigidae</taxon>
        <taxon>Streblomastix</taxon>
    </lineage>
</organism>
<protein>
    <submittedName>
        <fullName evidence="2">Uncharacterized protein</fullName>
    </submittedName>
</protein>